<dbReference type="EMBL" id="NRDI02000004">
    <property type="protein sequence ID" value="KAI1517389.1"/>
    <property type="molecule type" value="Genomic_DNA"/>
</dbReference>
<accession>A0A2W1CUW9</accession>
<dbReference type="Proteomes" id="UP000249757">
    <property type="component" value="Unassembled WGS sequence"/>
</dbReference>
<gene>
    <name evidence="1" type="ORF">Ptr86124_004326</name>
</gene>
<keyword evidence="2" id="KW-1185">Reference proteome</keyword>
<protein>
    <submittedName>
        <fullName evidence="1">Uncharacterized protein</fullName>
    </submittedName>
</protein>
<evidence type="ECO:0000313" key="2">
    <source>
        <dbReference type="Proteomes" id="UP000249757"/>
    </source>
</evidence>
<reference evidence="2" key="1">
    <citation type="journal article" date="2022" name="Microb. Genom.">
        <title>A global pangenome for the wheat fungal pathogen Pyrenophora tritici-repentis and prediction of effector protein structural homology.</title>
        <authorList>
            <person name="Moolhuijzen P.M."/>
            <person name="See P.T."/>
            <person name="Shi G."/>
            <person name="Powell H.R."/>
            <person name="Cockram J."/>
            <person name="Jorgensen L.N."/>
            <person name="Benslimane H."/>
            <person name="Strelkov S.E."/>
            <person name="Turner J."/>
            <person name="Liu Z."/>
            <person name="Moffat C.S."/>
        </authorList>
    </citation>
    <scope>NUCLEOTIDE SEQUENCE [LARGE SCALE GENOMIC DNA]</scope>
</reference>
<evidence type="ECO:0000313" key="1">
    <source>
        <dbReference type="EMBL" id="KAI1517389.1"/>
    </source>
</evidence>
<comment type="caution">
    <text evidence="1">The sequence shown here is derived from an EMBL/GenBank/DDBJ whole genome shotgun (WGS) entry which is preliminary data.</text>
</comment>
<dbReference type="AlphaFoldDB" id="A0A2W1CUW9"/>
<sequence>MRSCALIINTLWRFEGVFVVESMAYQNDCSLDNRGPPENKVCLEERPDHSYWIQAITHYDDEKIREPPSMQLLKGKEEFHGIHLSDVVRSSFWWEEIVDPRQGDPEKRSSDGNPKTDIQLLTDYGNVPGEFHLPICRSWFGEAITAIDTKKGINAPRQCDAPNKADAAKWGSSNQWTMFYTQKAIRVGNWYNFGNYGKMCRGEHKCSKGGSWETILELQADDKPVKGMKEAWSIGCVPNAHGSYELRPRQLTDPELTETSLKLQDTVSSTPETTRAPIVQIKTQETTNSTCWSTNASTGIEHQGPCNGPECIIDTIYALVERKFGYHVNSSEALNGFPCLSGDDWCVEDTAHNLCEDLSDEEDAAGELGTGWE</sequence>
<name>A0A2W1CUW9_9PLEO</name>
<dbReference type="OrthoDB" id="3676707at2759"/>
<organism evidence="1 2">
    <name type="scientific">Pyrenophora tritici-repentis</name>
    <dbReference type="NCBI Taxonomy" id="45151"/>
    <lineage>
        <taxon>Eukaryota</taxon>
        <taxon>Fungi</taxon>
        <taxon>Dikarya</taxon>
        <taxon>Ascomycota</taxon>
        <taxon>Pezizomycotina</taxon>
        <taxon>Dothideomycetes</taxon>
        <taxon>Pleosporomycetidae</taxon>
        <taxon>Pleosporales</taxon>
        <taxon>Pleosporineae</taxon>
        <taxon>Pleosporaceae</taxon>
        <taxon>Pyrenophora</taxon>
    </lineage>
</organism>
<proteinExistence type="predicted"/>